<dbReference type="AlphaFoldDB" id="A0A1I5NYJ7"/>
<gene>
    <name evidence="2" type="ORF">SAMN05216190_107144</name>
</gene>
<evidence type="ECO:0000256" key="1">
    <source>
        <dbReference type="SAM" id="SignalP"/>
    </source>
</evidence>
<dbReference type="RefSeq" id="WP_090499389.1">
    <property type="nucleotide sequence ID" value="NZ_FOWX01000007.1"/>
</dbReference>
<dbReference type="InterPro" id="IPR042230">
    <property type="entry name" value="CusF_sf"/>
</dbReference>
<keyword evidence="3" id="KW-1185">Reference proteome</keyword>
<sequence length="108" mass="11350">MKTLLIATLLGSALAFPVYAAQAAAPAEASAEVAAPLSQGEVRKIDLAGQKITLRHGPIDSVGMPPMTMVFGVRDAALLEGIKTGDKVRFQVEQQGSRYVVTELQAAE</sequence>
<protein>
    <submittedName>
        <fullName evidence="2">Cu and Ag efflux protein CusF</fullName>
    </submittedName>
</protein>
<dbReference type="InterPro" id="IPR021647">
    <property type="entry name" value="CusF_Ec"/>
</dbReference>
<organism evidence="2 3">
    <name type="scientific">Pseudomonas borbori</name>
    <dbReference type="NCBI Taxonomy" id="289003"/>
    <lineage>
        <taxon>Bacteria</taxon>
        <taxon>Pseudomonadati</taxon>
        <taxon>Pseudomonadota</taxon>
        <taxon>Gammaproteobacteria</taxon>
        <taxon>Pseudomonadales</taxon>
        <taxon>Pseudomonadaceae</taxon>
        <taxon>Pseudomonas</taxon>
    </lineage>
</organism>
<proteinExistence type="predicted"/>
<keyword evidence="1" id="KW-0732">Signal</keyword>
<feature type="chain" id="PRO_5011716796" evidence="1">
    <location>
        <begin position="21"/>
        <end position="108"/>
    </location>
</feature>
<dbReference type="EMBL" id="FOWX01000007">
    <property type="protein sequence ID" value="SFP26843.1"/>
    <property type="molecule type" value="Genomic_DNA"/>
</dbReference>
<dbReference type="OrthoDB" id="5771277at2"/>
<dbReference type="STRING" id="289003.SAMN05216190_107144"/>
<name>A0A1I5NYJ7_9PSED</name>
<dbReference type="Proteomes" id="UP000198784">
    <property type="component" value="Unassembled WGS sequence"/>
</dbReference>
<feature type="signal peptide" evidence="1">
    <location>
        <begin position="1"/>
        <end position="20"/>
    </location>
</feature>
<dbReference type="Gene3D" id="2.40.50.320">
    <property type="entry name" value="Copper binding periplasmic protein CusF"/>
    <property type="match status" value="1"/>
</dbReference>
<accession>A0A1I5NYJ7</accession>
<reference evidence="3" key="1">
    <citation type="submission" date="2016-10" db="EMBL/GenBank/DDBJ databases">
        <authorList>
            <person name="Varghese N."/>
            <person name="Submissions S."/>
        </authorList>
    </citation>
    <scope>NUCLEOTIDE SEQUENCE [LARGE SCALE GENOMIC DNA]</scope>
    <source>
        <strain evidence="3">DSM 17834</strain>
    </source>
</reference>
<evidence type="ECO:0000313" key="2">
    <source>
        <dbReference type="EMBL" id="SFP26843.1"/>
    </source>
</evidence>
<dbReference type="Pfam" id="PF11604">
    <property type="entry name" value="CusF_Ec"/>
    <property type="match status" value="1"/>
</dbReference>
<evidence type="ECO:0000313" key="3">
    <source>
        <dbReference type="Proteomes" id="UP000198784"/>
    </source>
</evidence>